<sequence>MAVVFENQGDPKRRRTTINAKNKRRGRERGEKAIKDISGSGAPLRARAIGGASSMAVLLRALCLLPLLFHVGFGQLLPFFGGKFGRNEDESDSKPDFGADYKGEWEVVSKDSGVSAMHLILMPKNNKAIMFDATVFGPSNIQLPKSEKCRPVPDSKTNEIDCWAHAVEYDIETAEVRPLKVLTNPWCSSGGLAADGTLVGTGGWKEGGKSVRLLSGCATCDWEDSPNALSGYRWYATQQILPDGSFFLLGGRRVFSYEFLSAQGISNRKSFNFPFLRETTDLAENNLYPFVHLSPDGNLFILANNRSILFSPTSGQIIREFPVLPGGSRNYPASGMSALLPLNLQGGNAKDIQAEVLVCGGAKPEAFNLAEKKTFLPALKDCGRIQITNPAAAWKIETMPSRRVMGDMLLLPTGDVLMLNGAEQGTSAWGAAEVPNFTPVLYSPQKPMNERFTELEPTSIARMYHSSSAVLPDGKILVAGSNTNPGYNFKGVKYPTEMRVEKFSPPYLDPSLQAHKPVILQDFSQATLRYGQKFLVKINLSGWDVETTDIKVTMYAPPFTTHGFSMNQRLLILGMNNVNQSFLGFYNIVATAPPSGTIAPPGYYLLYVVHRGVPSTGMWVHIQ</sequence>
<accession>A0ABY9CRR0</accession>
<evidence type="ECO:0000313" key="5">
    <source>
        <dbReference type="EMBL" id="WJZ97922.1"/>
    </source>
</evidence>
<evidence type="ECO:0008006" key="7">
    <source>
        <dbReference type="Google" id="ProtNLM"/>
    </source>
</evidence>
<feature type="compositionally biased region" description="Basic residues" evidence="2">
    <location>
        <begin position="12"/>
        <end position="27"/>
    </location>
</feature>
<evidence type="ECO:0000256" key="2">
    <source>
        <dbReference type="SAM" id="MobiDB-lite"/>
    </source>
</evidence>
<dbReference type="SUPFAM" id="SSF81296">
    <property type="entry name" value="E set domains"/>
    <property type="match status" value="1"/>
</dbReference>
<evidence type="ECO:0000313" key="6">
    <source>
        <dbReference type="Proteomes" id="UP001227230"/>
    </source>
</evidence>
<dbReference type="PANTHER" id="PTHR32208:SF93">
    <property type="entry name" value="ALDEHYDE OXIDASE GLOX1"/>
    <property type="match status" value="1"/>
</dbReference>
<name>A0ABY9CRR0_VITVI</name>
<evidence type="ECO:0000256" key="1">
    <source>
        <dbReference type="ARBA" id="ARBA00022729"/>
    </source>
</evidence>
<dbReference type="InterPro" id="IPR014756">
    <property type="entry name" value="Ig_E-set"/>
</dbReference>
<dbReference type="InterPro" id="IPR013783">
    <property type="entry name" value="Ig-like_fold"/>
</dbReference>
<keyword evidence="1" id="KW-0732">Signal</keyword>
<dbReference type="InterPro" id="IPR037293">
    <property type="entry name" value="Gal_Oxidase_central_sf"/>
</dbReference>
<feature type="domain" description="Galactose oxidase-like Early set" evidence="4">
    <location>
        <begin position="523"/>
        <end position="622"/>
    </location>
</feature>
<dbReference type="SUPFAM" id="SSF50965">
    <property type="entry name" value="Galactose oxidase, central domain"/>
    <property type="match status" value="1"/>
</dbReference>
<feature type="domain" description="Glyoxal oxidase N-terminal" evidence="3">
    <location>
        <begin position="117"/>
        <end position="507"/>
    </location>
</feature>
<gene>
    <name evidence="5" type="ORF">VitviT2T_016490</name>
</gene>
<proteinExistence type="predicted"/>
<dbReference type="EMBL" id="CP126658">
    <property type="protein sequence ID" value="WJZ97922.1"/>
    <property type="molecule type" value="Genomic_DNA"/>
</dbReference>
<dbReference type="PANTHER" id="PTHR32208">
    <property type="entry name" value="SECRETED PROTEIN-RELATED"/>
    <property type="match status" value="1"/>
</dbReference>
<dbReference type="Proteomes" id="UP001227230">
    <property type="component" value="Chromosome 11"/>
</dbReference>
<dbReference type="InterPro" id="IPR011043">
    <property type="entry name" value="Gal_Oxase/kelch_b-propeller"/>
</dbReference>
<dbReference type="Gene3D" id="2.60.40.10">
    <property type="entry name" value="Immunoglobulins"/>
    <property type="match status" value="1"/>
</dbReference>
<dbReference type="InterPro" id="IPR009880">
    <property type="entry name" value="Glyoxal_oxidase_N"/>
</dbReference>
<evidence type="ECO:0000259" key="3">
    <source>
        <dbReference type="Pfam" id="PF07250"/>
    </source>
</evidence>
<reference evidence="5 6" key="1">
    <citation type="journal article" date="2023" name="Hortic Res">
        <title>The complete reference genome for grapevine (Vitis vinifera L.) genetics and breeding.</title>
        <authorList>
            <person name="Shi X."/>
            <person name="Cao S."/>
            <person name="Wang X."/>
            <person name="Huang S."/>
            <person name="Wang Y."/>
            <person name="Liu Z."/>
            <person name="Liu W."/>
            <person name="Leng X."/>
            <person name="Peng Y."/>
            <person name="Wang N."/>
            <person name="Wang Y."/>
            <person name="Ma Z."/>
            <person name="Xu X."/>
            <person name="Zhang F."/>
            <person name="Xue H."/>
            <person name="Zhong H."/>
            <person name="Wang Y."/>
            <person name="Zhang K."/>
            <person name="Velt A."/>
            <person name="Avia K."/>
            <person name="Holtgrawe D."/>
            <person name="Grimplet J."/>
            <person name="Matus J.T."/>
            <person name="Ware D."/>
            <person name="Wu X."/>
            <person name="Wang H."/>
            <person name="Liu C."/>
            <person name="Fang Y."/>
            <person name="Rustenholz C."/>
            <person name="Cheng Z."/>
            <person name="Xiao H."/>
            <person name="Zhou Y."/>
        </authorList>
    </citation>
    <scope>NUCLEOTIDE SEQUENCE [LARGE SCALE GENOMIC DNA]</scope>
    <source>
        <strain evidence="6">cv. Pinot noir / PN40024</strain>
        <tissue evidence="5">Leaf</tissue>
    </source>
</reference>
<dbReference type="Gene3D" id="2.130.10.80">
    <property type="entry name" value="Galactose oxidase/kelch, beta-propeller"/>
    <property type="match status" value="1"/>
</dbReference>
<protein>
    <recommendedName>
        <fullName evidence="7">Aldehyde oxidase GLOX1</fullName>
    </recommendedName>
</protein>
<dbReference type="Pfam" id="PF07250">
    <property type="entry name" value="Glyoxal_oxid_N"/>
    <property type="match status" value="1"/>
</dbReference>
<dbReference type="InterPro" id="IPR015202">
    <property type="entry name" value="GO-like_E_set"/>
</dbReference>
<keyword evidence="6" id="KW-1185">Reference proteome</keyword>
<evidence type="ECO:0000259" key="4">
    <source>
        <dbReference type="Pfam" id="PF09118"/>
    </source>
</evidence>
<feature type="region of interest" description="Disordered" evidence="2">
    <location>
        <begin position="1"/>
        <end position="31"/>
    </location>
</feature>
<organism evidence="5 6">
    <name type="scientific">Vitis vinifera</name>
    <name type="common">Grape</name>
    <dbReference type="NCBI Taxonomy" id="29760"/>
    <lineage>
        <taxon>Eukaryota</taxon>
        <taxon>Viridiplantae</taxon>
        <taxon>Streptophyta</taxon>
        <taxon>Embryophyta</taxon>
        <taxon>Tracheophyta</taxon>
        <taxon>Spermatophyta</taxon>
        <taxon>Magnoliopsida</taxon>
        <taxon>eudicotyledons</taxon>
        <taxon>Gunneridae</taxon>
        <taxon>Pentapetalae</taxon>
        <taxon>rosids</taxon>
        <taxon>Vitales</taxon>
        <taxon>Vitaceae</taxon>
        <taxon>Viteae</taxon>
        <taxon>Vitis</taxon>
    </lineage>
</organism>
<dbReference type="CDD" id="cd02851">
    <property type="entry name" value="E_set_GO_C"/>
    <property type="match status" value="1"/>
</dbReference>
<dbReference type="Pfam" id="PF09118">
    <property type="entry name" value="GO-like_E_set"/>
    <property type="match status" value="1"/>
</dbReference>